<dbReference type="RefSeq" id="XP_008296023.1">
    <property type="nucleotide sequence ID" value="XM_008297801.1"/>
</dbReference>
<organism evidence="3 4">
    <name type="scientific">Stegastes partitus</name>
    <name type="common">bicolor damselfish</name>
    <dbReference type="NCBI Taxonomy" id="144197"/>
    <lineage>
        <taxon>Eukaryota</taxon>
        <taxon>Metazoa</taxon>
        <taxon>Chordata</taxon>
        <taxon>Craniata</taxon>
        <taxon>Vertebrata</taxon>
        <taxon>Euteleostomi</taxon>
        <taxon>Actinopterygii</taxon>
        <taxon>Neopterygii</taxon>
        <taxon>Teleostei</taxon>
        <taxon>Neoteleostei</taxon>
        <taxon>Acanthomorphata</taxon>
        <taxon>Ovalentaria</taxon>
        <taxon>Pomacentridae</taxon>
        <taxon>Stegastes</taxon>
    </lineage>
</organism>
<keyword evidence="3" id="KW-1185">Reference proteome</keyword>
<evidence type="ECO:0000256" key="1">
    <source>
        <dbReference type="ARBA" id="ARBA00010771"/>
    </source>
</evidence>
<dbReference type="GO" id="GO:0005576">
    <property type="term" value="C:extracellular region"/>
    <property type="evidence" value="ECO:0007669"/>
    <property type="project" value="InterPro"/>
</dbReference>
<name>A0A9Y4NEX8_9TELE</name>
<protein>
    <submittedName>
        <fullName evidence="4">Ependymin-like</fullName>
    </submittedName>
</protein>
<comment type="similarity">
    <text evidence="1">Belongs to the ependymin family.</text>
</comment>
<feature type="chain" id="PRO_5041287248" evidence="2">
    <location>
        <begin position="20"/>
        <end position="217"/>
    </location>
</feature>
<dbReference type="SMART" id="SM00026">
    <property type="entry name" value="EPEND"/>
    <property type="match status" value="1"/>
</dbReference>
<dbReference type="GO" id="GO:0007160">
    <property type="term" value="P:cell-matrix adhesion"/>
    <property type="evidence" value="ECO:0007669"/>
    <property type="project" value="InterPro"/>
</dbReference>
<keyword evidence="2" id="KW-0732">Signal</keyword>
<dbReference type="GO" id="GO:0005764">
    <property type="term" value="C:lysosome"/>
    <property type="evidence" value="ECO:0007669"/>
    <property type="project" value="TreeGrafter"/>
</dbReference>
<proteinExistence type="inferred from homology"/>
<gene>
    <name evidence="4" type="primary">LOC103369156</name>
</gene>
<sequence length="217" mass="23875">MNFIRVLSCLTLLVTAAAAQHPKPCESPPLMSGGHTVMVGEGITATGNIAYDAFAQRVRVREVALTGNHTAVTEQLMLFSEKVYYEIDWSRVKCTKKKLDGFFVPMHVPKDAKLMGQVFMGSSSSWGMGVLTNTWYGSLPGNGLYSNVFTEIGCIPLTYTSYTPAHGWITVSTFNWVVGLSNPMDFVPPSICERAELEETETIDNFFTALRSLAIKS</sequence>
<feature type="signal peptide" evidence="2">
    <location>
        <begin position="1"/>
        <end position="19"/>
    </location>
</feature>
<dbReference type="PRINTS" id="PR00317">
    <property type="entry name" value="EPENDYMIN"/>
</dbReference>
<dbReference type="GeneID" id="103369156"/>
<accession>A0A9Y4NEX8</accession>
<dbReference type="PANTHER" id="PTHR10697">
    <property type="entry name" value="MAMMALIAN EPENDYMIN-RELATED PROTEIN 1"/>
    <property type="match status" value="1"/>
</dbReference>
<dbReference type="Pfam" id="PF00811">
    <property type="entry name" value="Ependymin"/>
    <property type="match status" value="1"/>
</dbReference>
<dbReference type="AlphaFoldDB" id="A0A9Y4NEX8"/>
<dbReference type="InterPro" id="IPR001299">
    <property type="entry name" value="Ependymin"/>
</dbReference>
<evidence type="ECO:0000313" key="4">
    <source>
        <dbReference type="RefSeq" id="XP_008296023.1"/>
    </source>
</evidence>
<reference evidence="4" key="1">
    <citation type="submission" date="2025-08" db="UniProtKB">
        <authorList>
            <consortium name="RefSeq"/>
        </authorList>
    </citation>
    <scope>IDENTIFICATION</scope>
</reference>
<evidence type="ECO:0000313" key="3">
    <source>
        <dbReference type="Proteomes" id="UP000694891"/>
    </source>
</evidence>
<dbReference type="GO" id="GO:0005509">
    <property type="term" value="F:calcium ion binding"/>
    <property type="evidence" value="ECO:0007669"/>
    <property type="project" value="InterPro"/>
</dbReference>
<evidence type="ECO:0000256" key="2">
    <source>
        <dbReference type="SAM" id="SignalP"/>
    </source>
</evidence>
<dbReference type="Proteomes" id="UP000694891">
    <property type="component" value="Unplaced"/>
</dbReference>
<dbReference type="PANTHER" id="PTHR10697:SF5">
    <property type="entry name" value="EPENDYMIN-RELATED"/>
    <property type="match status" value="1"/>
</dbReference>